<evidence type="ECO:0000313" key="2">
    <source>
        <dbReference type="EMBL" id="ROW00761.1"/>
    </source>
</evidence>
<dbReference type="Proteomes" id="UP000283895">
    <property type="component" value="Unassembled WGS sequence"/>
</dbReference>
<comment type="caution">
    <text evidence="2">The sequence shown here is derived from an EMBL/GenBank/DDBJ whole genome shotgun (WGS) entry which is preliminary data.</text>
</comment>
<evidence type="ECO:0000313" key="3">
    <source>
        <dbReference type="Proteomes" id="UP000283895"/>
    </source>
</evidence>
<dbReference type="AlphaFoldDB" id="A0A423WBJ8"/>
<protein>
    <submittedName>
        <fullName evidence="2">Uncharacterized protein</fullName>
    </submittedName>
</protein>
<proteinExistence type="predicted"/>
<reference evidence="2 3" key="1">
    <citation type="submission" date="2015-09" db="EMBL/GenBank/DDBJ databases">
        <title>Host preference determinants of Valsa canker pathogens revealed by comparative genomics.</title>
        <authorList>
            <person name="Yin Z."/>
            <person name="Huang L."/>
        </authorList>
    </citation>
    <scope>NUCLEOTIDE SEQUENCE [LARGE SCALE GENOMIC DNA]</scope>
    <source>
        <strain evidence="2 3">03-1</strain>
    </source>
</reference>
<keyword evidence="1" id="KW-0812">Transmembrane</keyword>
<dbReference type="OrthoDB" id="4829316at2759"/>
<feature type="transmembrane region" description="Helical" evidence="1">
    <location>
        <begin position="67"/>
        <end position="88"/>
    </location>
</feature>
<sequence>MSPIIARAAIRATRAAAQGQQAQFSVMRTMRNVARSFEPHPFQRLPIANSTQAADWTRAAKRVGGQAVLYAAAWPVILGWPYFAQLALDGRMGTF</sequence>
<dbReference type="EMBL" id="LKEA01000020">
    <property type="protein sequence ID" value="ROW00761.1"/>
    <property type="molecule type" value="Genomic_DNA"/>
</dbReference>
<name>A0A423WBJ8_9PEZI</name>
<keyword evidence="3" id="KW-1185">Reference proteome</keyword>
<gene>
    <name evidence="2" type="ORF">VMCG_06494</name>
</gene>
<keyword evidence="1" id="KW-1133">Transmembrane helix</keyword>
<keyword evidence="1" id="KW-0472">Membrane</keyword>
<accession>A0A423WBJ8</accession>
<organism evidence="2 3">
    <name type="scientific">Cytospora schulzeri</name>
    <dbReference type="NCBI Taxonomy" id="448051"/>
    <lineage>
        <taxon>Eukaryota</taxon>
        <taxon>Fungi</taxon>
        <taxon>Dikarya</taxon>
        <taxon>Ascomycota</taxon>
        <taxon>Pezizomycotina</taxon>
        <taxon>Sordariomycetes</taxon>
        <taxon>Sordariomycetidae</taxon>
        <taxon>Diaporthales</taxon>
        <taxon>Cytosporaceae</taxon>
        <taxon>Cytospora</taxon>
    </lineage>
</organism>
<evidence type="ECO:0000256" key="1">
    <source>
        <dbReference type="SAM" id="Phobius"/>
    </source>
</evidence>